<comment type="similarity">
    <text evidence="1 8">Belongs to the glyceraldehyde-3-phosphate dehydrogenase family.</text>
</comment>
<dbReference type="GO" id="GO:0051287">
    <property type="term" value="F:NAD binding"/>
    <property type="evidence" value="ECO:0007669"/>
    <property type="project" value="InterPro"/>
</dbReference>
<dbReference type="Gene3D" id="3.30.360.10">
    <property type="entry name" value="Dihydrodipicolinate Reductase, domain 2"/>
    <property type="match status" value="1"/>
</dbReference>
<evidence type="ECO:0000256" key="9">
    <source>
        <dbReference type="RuleBase" id="RU361160"/>
    </source>
</evidence>
<dbReference type="InterPro" id="IPR020828">
    <property type="entry name" value="GlycerAld_3-P_DH_NAD(P)-bd"/>
</dbReference>
<proteinExistence type="inferred from homology"/>
<feature type="binding site" evidence="5">
    <location>
        <begin position="151"/>
        <end position="153"/>
    </location>
    <ligand>
        <name>D-glyceraldehyde 3-phosphate</name>
        <dbReference type="ChEBI" id="CHEBI:59776"/>
    </ligand>
</feature>
<evidence type="ECO:0000256" key="7">
    <source>
        <dbReference type="PIRSR" id="PIRSR000149-4"/>
    </source>
</evidence>
<dbReference type="NCBIfam" id="TIGR01534">
    <property type="entry name" value="GAPDH-I"/>
    <property type="match status" value="1"/>
</dbReference>
<gene>
    <name evidence="11" type="ORF">SAMN02745165_02089</name>
</gene>
<evidence type="ECO:0000256" key="1">
    <source>
        <dbReference type="ARBA" id="ARBA00007406"/>
    </source>
</evidence>
<feature type="binding site" evidence="6">
    <location>
        <position position="315"/>
    </location>
    <ligand>
        <name>NAD(+)</name>
        <dbReference type="ChEBI" id="CHEBI:57540"/>
    </ligand>
</feature>
<feature type="binding site" evidence="5">
    <location>
        <begin position="210"/>
        <end position="211"/>
    </location>
    <ligand>
        <name>D-glyceraldehyde 3-phosphate</name>
        <dbReference type="ChEBI" id="CHEBI:59776"/>
    </ligand>
</feature>
<dbReference type="SMART" id="SM00846">
    <property type="entry name" value="Gp_dh_N"/>
    <property type="match status" value="1"/>
</dbReference>
<dbReference type="OrthoDB" id="9803304at2"/>
<evidence type="ECO:0000256" key="8">
    <source>
        <dbReference type="RuleBase" id="RU000397"/>
    </source>
</evidence>
<dbReference type="SUPFAM" id="SSF55347">
    <property type="entry name" value="Glyceraldehyde-3-phosphate dehydrogenase-like, C-terminal domain"/>
    <property type="match status" value="1"/>
</dbReference>
<dbReference type="CDD" id="cd18126">
    <property type="entry name" value="GAPDH_I_C"/>
    <property type="match status" value="1"/>
</dbReference>
<dbReference type="PANTHER" id="PTHR43148">
    <property type="entry name" value="GLYCERALDEHYDE-3-PHOSPHATE DEHYDROGENASE 2"/>
    <property type="match status" value="1"/>
</dbReference>
<dbReference type="PROSITE" id="PS00071">
    <property type="entry name" value="GAPDH"/>
    <property type="match status" value="1"/>
</dbReference>
<feature type="binding site" evidence="6">
    <location>
        <position position="34"/>
    </location>
    <ligand>
        <name>NAD(+)</name>
        <dbReference type="ChEBI" id="CHEBI:57540"/>
    </ligand>
</feature>
<accession>A0A1M6IAP6</accession>
<evidence type="ECO:0000259" key="10">
    <source>
        <dbReference type="SMART" id="SM00846"/>
    </source>
</evidence>
<dbReference type="InterPro" id="IPR020831">
    <property type="entry name" value="GlycerAld/Erythrose_P_DH"/>
</dbReference>
<feature type="binding site" evidence="5">
    <location>
        <position position="233"/>
    </location>
    <ligand>
        <name>D-glyceraldehyde 3-phosphate</name>
        <dbReference type="ChEBI" id="CHEBI:59776"/>
    </ligand>
</feature>
<feature type="binding site" evidence="6">
    <location>
        <position position="120"/>
    </location>
    <ligand>
        <name>NAD(+)</name>
        <dbReference type="ChEBI" id="CHEBI:57540"/>
    </ligand>
</feature>
<organism evidence="11 12">
    <name type="scientific">Malonomonas rubra DSM 5091</name>
    <dbReference type="NCBI Taxonomy" id="1122189"/>
    <lineage>
        <taxon>Bacteria</taxon>
        <taxon>Pseudomonadati</taxon>
        <taxon>Thermodesulfobacteriota</taxon>
        <taxon>Desulfuromonadia</taxon>
        <taxon>Desulfuromonadales</taxon>
        <taxon>Geopsychrobacteraceae</taxon>
        <taxon>Malonomonas</taxon>
    </lineage>
</organism>
<keyword evidence="12" id="KW-1185">Reference proteome</keyword>
<dbReference type="PRINTS" id="PR00078">
    <property type="entry name" value="G3PDHDRGNASE"/>
</dbReference>
<dbReference type="EMBL" id="FQZT01000006">
    <property type="protein sequence ID" value="SHJ31505.1"/>
    <property type="molecule type" value="Genomic_DNA"/>
</dbReference>
<keyword evidence="6" id="KW-0547">Nucleotide-binding</keyword>
<protein>
    <recommendedName>
        <fullName evidence="9">Glyceraldehyde-3-phosphate dehydrogenase</fullName>
        <ecNumber evidence="9">1.2.1.-</ecNumber>
    </recommendedName>
</protein>
<evidence type="ECO:0000256" key="2">
    <source>
        <dbReference type="ARBA" id="ARBA00011881"/>
    </source>
</evidence>
<evidence type="ECO:0000256" key="5">
    <source>
        <dbReference type="PIRSR" id="PIRSR000149-2"/>
    </source>
</evidence>
<keyword evidence="3 9" id="KW-0560">Oxidoreductase</keyword>
<feature type="active site" description="Nucleophile" evidence="4">
    <location>
        <position position="152"/>
    </location>
</feature>
<feature type="binding site" evidence="5">
    <location>
        <position position="182"/>
    </location>
    <ligand>
        <name>D-glyceraldehyde 3-phosphate</name>
        <dbReference type="ChEBI" id="CHEBI:59776"/>
    </ligand>
</feature>
<dbReference type="SUPFAM" id="SSF51735">
    <property type="entry name" value="NAD(P)-binding Rossmann-fold domains"/>
    <property type="match status" value="1"/>
</dbReference>
<evidence type="ECO:0000313" key="11">
    <source>
        <dbReference type="EMBL" id="SHJ31505.1"/>
    </source>
</evidence>
<dbReference type="EC" id="1.2.1.-" evidence="9"/>
<sequence>MSVRVAINGFGRIGRAFFRVACAHPEIEIVAINDLVDAATLVHFLKYDSVHGGFDPLVEVIEDGFLLEGREIKVLRQPHPKNLPWAELDVDIVIESSGRYTDREHSEKHLQAGAKRVIISAPARDADLTICMGINEDQYQAEQHRIISNASCTTNCLAPVAKVMLEEFGFVKGLLNTVHCYTNGQQIHDVPQADLRRGRSAGQSMIPTTTGAAKAVTAVLPELEGKLLGMAVRVPVPNVSLIDLVVETERTVTAEEVNRAMWNAAQGTLTGILEYCEVPLVSKDFTGHPASAIVDAESTVVVGENMVRVIAWYDNEWGYSNRLVDLVQHMGSRQALIKEDGNWQEGQLKVS</sequence>
<dbReference type="InterPro" id="IPR006424">
    <property type="entry name" value="Glyceraldehyde-3-P_DH_1"/>
</dbReference>
<dbReference type="GO" id="GO:0050661">
    <property type="term" value="F:NADP binding"/>
    <property type="evidence" value="ECO:0007669"/>
    <property type="project" value="InterPro"/>
</dbReference>
<dbReference type="AlphaFoldDB" id="A0A1M6IAP6"/>
<dbReference type="Gene3D" id="3.40.50.720">
    <property type="entry name" value="NAD(P)-binding Rossmann-like Domain"/>
    <property type="match status" value="1"/>
</dbReference>
<evidence type="ECO:0000256" key="3">
    <source>
        <dbReference type="ARBA" id="ARBA00023002"/>
    </source>
</evidence>
<evidence type="ECO:0000256" key="4">
    <source>
        <dbReference type="PIRSR" id="PIRSR000149-1"/>
    </source>
</evidence>
<feature type="binding site" evidence="6">
    <location>
        <begin position="12"/>
        <end position="13"/>
    </location>
    <ligand>
        <name>NAD(+)</name>
        <dbReference type="ChEBI" id="CHEBI:57540"/>
    </ligand>
</feature>
<comment type="subunit">
    <text evidence="2">Homotetramer.</text>
</comment>
<dbReference type="FunFam" id="3.30.360.10:FF:000002">
    <property type="entry name" value="Glyceraldehyde-3-phosphate dehydrogenase"/>
    <property type="match status" value="1"/>
</dbReference>
<dbReference type="CDD" id="cd05214">
    <property type="entry name" value="GAPDH_I_N"/>
    <property type="match status" value="1"/>
</dbReference>
<dbReference type="InterPro" id="IPR020829">
    <property type="entry name" value="GlycerAld_3-P_DH_cat"/>
</dbReference>
<dbReference type="GO" id="GO:0006006">
    <property type="term" value="P:glucose metabolic process"/>
    <property type="evidence" value="ECO:0007669"/>
    <property type="project" value="InterPro"/>
</dbReference>
<evidence type="ECO:0000256" key="6">
    <source>
        <dbReference type="PIRSR" id="PIRSR000149-3"/>
    </source>
</evidence>
<reference evidence="11 12" key="1">
    <citation type="submission" date="2016-11" db="EMBL/GenBank/DDBJ databases">
        <authorList>
            <person name="Jaros S."/>
            <person name="Januszkiewicz K."/>
            <person name="Wedrychowicz H."/>
        </authorList>
    </citation>
    <scope>NUCLEOTIDE SEQUENCE [LARGE SCALE GENOMIC DNA]</scope>
    <source>
        <strain evidence="11 12">DSM 5091</strain>
    </source>
</reference>
<dbReference type="STRING" id="1122189.SAMN02745165_02089"/>
<dbReference type="RefSeq" id="WP_072908600.1">
    <property type="nucleotide sequence ID" value="NZ_FQZT01000006.1"/>
</dbReference>
<dbReference type="Pfam" id="PF00044">
    <property type="entry name" value="Gp_dh_N"/>
    <property type="match status" value="1"/>
</dbReference>
<dbReference type="GO" id="GO:0016620">
    <property type="term" value="F:oxidoreductase activity, acting on the aldehyde or oxo group of donors, NAD or NADP as acceptor"/>
    <property type="evidence" value="ECO:0007669"/>
    <property type="project" value="InterPro"/>
</dbReference>
<name>A0A1M6IAP6_MALRU</name>
<keyword evidence="6" id="KW-0520">NAD</keyword>
<evidence type="ECO:0000313" key="12">
    <source>
        <dbReference type="Proteomes" id="UP000184171"/>
    </source>
</evidence>
<dbReference type="FunFam" id="3.40.50.720:FF:000001">
    <property type="entry name" value="Glyceraldehyde-3-phosphate dehydrogenase"/>
    <property type="match status" value="1"/>
</dbReference>
<dbReference type="PIRSF" id="PIRSF000149">
    <property type="entry name" value="GAP_DH"/>
    <property type="match status" value="1"/>
</dbReference>
<feature type="site" description="Activates thiol group during catalysis" evidence="7">
    <location>
        <position position="179"/>
    </location>
</feature>
<dbReference type="InterPro" id="IPR036291">
    <property type="entry name" value="NAD(P)-bd_dom_sf"/>
</dbReference>
<feature type="domain" description="Glyceraldehyde 3-phosphate dehydrogenase NAD(P) binding" evidence="10">
    <location>
        <begin position="3"/>
        <end position="152"/>
    </location>
</feature>
<dbReference type="Pfam" id="PF02800">
    <property type="entry name" value="Gp_dh_C"/>
    <property type="match status" value="1"/>
</dbReference>
<dbReference type="Proteomes" id="UP000184171">
    <property type="component" value="Unassembled WGS sequence"/>
</dbReference>
<dbReference type="InterPro" id="IPR020830">
    <property type="entry name" value="GlycerAld_3-P_DH_AS"/>
</dbReference>